<dbReference type="InterPro" id="IPR013783">
    <property type="entry name" value="Ig-like_fold"/>
</dbReference>
<gene>
    <name evidence="3" type="primary">nedA</name>
    <name evidence="3" type="ORF">NCTC13063_01633</name>
</gene>
<evidence type="ECO:0000313" key="3">
    <source>
        <dbReference type="EMBL" id="SUB80350.1"/>
    </source>
</evidence>
<dbReference type="CDD" id="cd00063">
    <property type="entry name" value="FN3"/>
    <property type="match status" value="1"/>
</dbReference>
<dbReference type="RefSeq" id="WP_115153813.1">
    <property type="nucleotide sequence ID" value="NZ_DBFWLE010000004.1"/>
</dbReference>
<name>A0AAQ1ZJ98_9BACT</name>
<keyword evidence="3" id="KW-0378">Hydrolase</keyword>
<evidence type="ECO:0000259" key="2">
    <source>
        <dbReference type="PROSITE" id="PS50022"/>
    </source>
</evidence>
<keyword evidence="3" id="KW-0326">Glycosidase</keyword>
<keyword evidence="1" id="KW-0732">Signal</keyword>
<dbReference type="InterPro" id="IPR036116">
    <property type="entry name" value="FN3_sf"/>
</dbReference>
<dbReference type="Pfam" id="PF16323">
    <property type="entry name" value="DUF4959"/>
    <property type="match status" value="1"/>
</dbReference>
<evidence type="ECO:0000313" key="4">
    <source>
        <dbReference type="Proteomes" id="UP000255283"/>
    </source>
</evidence>
<dbReference type="EMBL" id="UGTJ01000001">
    <property type="protein sequence ID" value="SUB80350.1"/>
    <property type="molecule type" value="Genomic_DNA"/>
</dbReference>
<evidence type="ECO:0000256" key="1">
    <source>
        <dbReference type="SAM" id="SignalP"/>
    </source>
</evidence>
<dbReference type="Proteomes" id="UP000255283">
    <property type="component" value="Unassembled WGS sequence"/>
</dbReference>
<reference evidence="3 4" key="1">
    <citation type="submission" date="2018-06" db="EMBL/GenBank/DDBJ databases">
        <authorList>
            <consortium name="Pathogen Informatics"/>
            <person name="Doyle S."/>
        </authorList>
    </citation>
    <scope>NUCLEOTIDE SEQUENCE [LARGE SCALE GENOMIC DNA]</scope>
    <source>
        <strain evidence="3 4">NCTC13063</strain>
    </source>
</reference>
<dbReference type="PROSITE" id="PS50022">
    <property type="entry name" value="FA58C_3"/>
    <property type="match status" value="1"/>
</dbReference>
<accession>A0AAQ1ZJ98</accession>
<dbReference type="SUPFAM" id="SSF49785">
    <property type="entry name" value="Galactose-binding domain-like"/>
    <property type="match status" value="1"/>
</dbReference>
<dbReference type="InterPro" id="IPR008979">
    <property type="entry name" value="Galactose-bd-like_sf"/>
</dbReference>
<dbReference type="GO" id="GO:0004308">
    <property type="term" value="F:exo-alpha-sialidase activity"/>
    <property type="evidence" value="ECO:0007669"/>
    <property type="project" value="UniProtKB-EC"/>
</dbReference>
<dbReference type="PROSITE" id="PS51257">
    <property type="entry name" value="PROKAR_LIPOPROTEIN"/>
    <property type="match status" value="1"/>
</dbReference>
<dbReference type="InterPro" id="IPR000421">
    <property type="entry name" value="FA58C"/>
</dbReference>
<protein>
    <submittedName>
        <fullName evidence="3">Sialidase</fullName>
        <ecNumber evidence="3">3.2.1.18</ecNumber>
    </submittedName>
</protein>
<comment type="caution">
    <text evidence="3">The sequence shown here is derived from an EMBL/GenBank/DDBJ whole genome shotgun (WGS) entry which is preliminary data.</text>
</comment>
<dbReference type="SUPFAM" id="SSF49265">
    <property type="entry name" value="Fibronectin type III"/>
    <property type="match status" value="1"/>
</dbReference>
<dbReference type="AlphaFoldDB" id="A0AAQ1ZJ98"/>
<dbReference type="InterPro" id="IPR032527">
    <property type="entry name" value="DUF4959"/>
</dbReference>
<feature type="domain" description="F5/8 type C" evidence="2">
    <location>
        <begin position="123"/>
        <end position="282"/>
    </location>
</feature>
<dbReference type="Gene3D" id="2.60.40.10">
    <property type="entry name" value="Immunoglobulins"/>
    <property type="match status" value="1"/>
</dbReference>
<dbReference type="InterPro" id="IPR003961">
    <property type="entry name" value="FN3_dom"/>
</dbReference>
<feature type="signal peptide" evidence="1">
    <location>
        <begin position="1"/>
        <end position="18"/>
    </location>
</feature>
<proteinExistence type="predicted"/>
<organism evidence="3 4">
    <name type="scientific">Segatella buccae</name>
    <dbReference type="NCBI Taxonomy" id="28126"/>
    <lineage>
        <taxon>Bacteria</taxon>
        <taxon>Pseudomonadati</taxon>
        <taxon>Bacteroidota</taxon>
        <taxon>Bacteroidia</taxon>
        <taxon>Bacteroidales</taxon>
        <taxon>Prevotellaceae</taxon>
        <taxon>Segatella</taxon>
    </lineage>
</organism>
<dbReference type="Pfam" id="PF00754">
    <property type="entry name" value="F5_F8_type_C"/>
    <property type="match status" value="1"/>
</dbReference>
<feature type="chain" id="PRO_5042878357" evidence="1">
    <location>
        <begin position="19"/>
        <end position="291"/>
    </location>
</feature>
<dbReference type="EC" id="3.2.1.18" evidence="3"/>
<dbReference type="Gene3D" id="2.60.120.260">
    <property type="entry name" value="Galactose-binding domain-like"/>
    <property type="match status" value="1"/>
</dbReference>
<sequence>MKQINFFTLAFASMAFMASCGDEFTNMEVSGYEGTPVTISSSAVTSDSLPGSIKLKWTKPADSNFEYMKIWYTNPADGKRVTTLVSRYTDSLIVSGTLRKYGPYTFSFQAFNAHHQGGSVAEVQAVSGRAIATRTVRKNKVTLTASQLSTDDQEPSEGPIKNLIDGDAGSFFHTRWSSPQKPLPQYIQIDFNEDHRDFAFWYKNRAWSQVGPQELELQISTDGINWEKVATIDAGLPSGGGAEYTSEAFTPGKSFKHLRFVVTKTYGNKKYFNMAELQFFDAEIIIDDPET</sequence>